<feature type="region of interest" description="Disordered" evidence="1">
    <location>
        <begin position="64"/>
        <end position="135"/>
    </location>
</feature>
<proteinExistence type="predicted"/>
<organism evidence="2 3">
    <name type="scientific">Pocillopora damicornis</name>
    <name type="common">Cauliflower coral</name>
    <name type="synonym">Millepora damicornis</name>
    <dbReference type="NCBI Taxonomy" id="46731"/>
    <lineage>
        <taxon>Eukaryota</taxon>
        <taxon>Metazoa</taxon>
        <taxon>Cnidaria</taxon>
        <taxon>Anthozoa</taxon>
        <taxon>Hexacorallia</taxon>
        <taxon>Scleractinia</taxon>
        <taxon>Astrocoeniina</taxon>
        <taxon>Pocilloporidae</taxon>
        <taxon>Pocillopora</taxon>
    </lineage>
</organism>
<comment type="caution">
    <text evidence="2">The sequence shown here is derived from an EMBL/GenBank/DDBJ whole genome shotgun (WGS) entry which is preliminary data.</text>
</comment>
<dbReference type="OrthoDB" id="5989132at2759"/>
<name>A0A3M6U214_POCDA</name>
<evidence type="ECO:0000313" key="3">
    <source>
        <dbReference type="Proteomes" id="UP000275408"/>
    </source>
</evidence>
<dbReference type="EMBL" id="RCHS01002405">
    <property type="protein sequence ID" value="RMX47589.1"/>
    <property type="molecule type" value="Genomic_DNA"/>
</dbReference>
<dbReference type="PANTHER" id="PTHR14375">
    <property type="entry name" value="SIMILAR TO RIKEN CDNA 4931414P19"/>
    <property type="match status" value="1"/>
</dbReference>
<evidence type="ECO:0000256" key="1">
    <source>
        <dbReference type="SAM" id="MobiDB-lite"/>
    </source>
</evidence>
<dbReference type="PANTHER" id="PTHR14375:SF2">
    <property type="entry name" value="SIMILAR TO RIKEN CDNA 4931414P19"/>
    <property type="match status" value="1"/>
</dbReference>
<dbReference type="AlphaFoldDB" id="A0A3M6U214"/>
<keyword evidence="3" id="KW-1185">Reference proteome</keyword>
<feature type="non-terminal residue" evidence="2">
    <location>
        <position position="135"/>
    </location>
</feature>
<feature type="non-terminal residue" evidence="2">
    <location>
        <position position="1"/>
    </location>
</feature>
<feature type="compositionally biased region" description="Basic and acidic residues" evidence="1">
    <location>
        <begin position="83"/>
        <end position="92"/>
    </location>
</feature>
<evidence type="ECO:0000313" key="2">
    <source>
        <dbReference type="EMBL" id="RMX47589.1"/>
    </source>
</evidence>
<protein>
    <submittedName>
        <fullName evidence="2">Uncharacterized protein</fullName>
    </submittedName>
</protein>
<accession>A0A3M6U214</accession>
<gene>
    <name evidence="2" type="ORF">pdam_00024037</name>
</gene>
<reference evidence="2 3" key="1">
    <citation type="journal article" date="2018" name="Sci. Rep.">
        <title>Comparative analysis of the Pocillopora damicornis genome highlights role of immune system in coral evolution.</title>
        <authorList>
            <person name="Cunning R."/>
            <person name="Bay R.A."/>
            <person name="Gillette P."/>
            <person name="Baker A.C."/>
            <person name="Traylor-Knowles N."/>
        </authorList>
    </citation>
    <scope>NUCLEOTIDE SEQUENCE [LARGE SCALE GENOMIC DNA]</scope>
    <source>
        <strain evidence="2">RSMAS</strain>
        <tissue evidence="2">Whole animal</tissue>
    </source>
</reference>
<dbReference type="Proteomes" id="UP000275408">
    <property type="component" value="Unassembled WGS sequence"/>
</dbReference>
<sequence>IDSAHNSAVRGFLCKELEKEDNDYEKSTIKLLGAVSRYYETKRQQYLDNLPDRRNKAEKTALQQTDANFMSGKENGEGSQEDVWVRLQEKIDNQPSASSSSHSQNKRVEGEPSTRSPPTFSPALALLPGDRQSPE</sequence>
<dbReference type="InterPro" id="IPR028101">
    <property type="entry name" value="DUF4616"/>
</dbReference>